<gene>
    <name evidence="2" type="ORF">L6E24_06405</name>
</gene>
<reference evidence="2" key="1">
    <citation type="submission" date="2022-04" db="EMBL/GenBank/DDBJ databases">
        <title>Complete genome of Methanoplanus endosymbiosus DSM 3599.</title>
        <authorList>
            <person name="Chen S.-C."/>
            <person name="You Y.-T."/>
            <person name="Zhou Y.-Z."/>
            <person name="Lai M.-C."/>
        </authorList>
    </citation>
    <scope>NUCLEOTIDE SEQUENCE</scope>
    <source>
        <strain evidence="2">DSM 3599</strain>
    </source>
</reference>
<name>A0A9E7PTN0_9EURY</name>
<organism evidence="2 3">
    <name type="scientific">Methanoplanus endosymbiosus</name>
    <dbReference type="NCBI Taxonomy" id="33865"/>
    <lineage>
        <taxon>Archaea</taxon>
        <taxon>Methanobacteriati</taxon>
        <taxon>Methanobacteriota</taxon>
        <taxon>Stenosarchaea group</taxon>
        <taxon>Methanomicrobia</taxon>
        <taxon>Methanomicrobiales</taxon>
        <taxon>Methanomicrobiaceae</taxon>
        <taxon>Methanoplanus</taxon>
    </lineage>
</organism>
<keyword evidence="3" id="KW-1185">Reference proteome</keyword>
<dbReference type="KEGG" id="mend:L6E24_06405"/>
<evidence type="ECO:0000313" key="2">
    <source>
        <dbReference type="EMBL" id="UUX93742.1"/>
    </source>
</evidence>
<proteinExistence type="predicted"/>
<accession>A0A9E7PTN0</accession>
<dbReference type="GeneID" id="74307314"/>
<keyword evidence="1" id="KW-0175">Coiled coil</keyword>
<dbReference type="Proteomes" id="UP001060368">
    <property type="component" value="Chromosome"/>
</dbReference>
<dbReference type="EMBL" id="CP096115">
    <property type="protein sequence ID" value="UUX93742.1"/>
    <property type="molecule type" value="Genomic_DNA"/>
</dbReference>
<evidence type="ECO:0000313" key="3">
    <source>
        <dbReference type="Proteomes" id="UP001060368"/>
    </source>
</evidence>
<evidence type="ECO:0000256" key="1">
    <source>
        <dbReference type="SAM" id="Coils"/>
    </source>
</evidence>
<sequence length="318" mass="36710">MDQSEITMLNSGFKRIEDQMNRLNSQFSSMNSTLNSINQLQRDVAQAVKESSSTINKLNENIKKIEIEKAKSEINILEKQESIVKSYKDNMEKIYRLEEKILKKAYFDSIKNAVTKFSDSIKKGSVNTKPLRSVIDSNQTIIKGYEEMLSSIDEYNKITPEIYIKRSNDLITKKNNILKQMDNFLRERKTIVDKINGWGTKVKFNSPVVINVPFWVALIEKDGQISTIKIPVSELGEAETEPTEEIPYIEHLAGSKSLNFSDEVNKFYNTEIEKFAVNNQISYSKEDLLSGLKMMQDKKFVHEEFVNTISRFEVNNNE</sequence>
<dbReference type="RefSeq" id="WP_257743878.1">
    <property type="nucleotide sequence ID" value="NZ_CP096115.1"/>
</dbReference>
<feature type="coiled-coil region" evidence="1">
    <location>
        <begin position="30"/>
        <end position="80"/>
    </location>
</feature>
<dbReference type="AlphaFoldDB" id="A0A9E7PTN0"/>
<protein>
    <submittedName>
        <fullName evidence="2">Uncharacterized protein</fullName>
    </submittedName>
</protein>